<dbReference type="InterPro" id="IPR039311">
    <property type="entry name" value="FAM187A/B"/>
</dbReference>
<evidence type="ECO:0000256" key="6">
    <source>
        <dbReference type="ARBA" id="ARBA00023136"/>
    </source>
</evidence>
<evidence type="ECO:0000256" key="2">
    <source>
        <dbReference type="ARBA" id="ARBA00008727"/>
    </source>
</evidence>
<dbReference type="SUPFAM" id="SSF82895">
    <property type="entry name" value="TSP-1 type 1 repeat"/>
    <property type="match status" value="1"/>
</dbReference>
<feature type="domain" description="Ig-like" evidence="8">
    <location>
        <begin position="22"/>
        <end position="105"/>
    </location>
</feature>
<keyword evidence="3" id="KW-0812">Transmembrane</keyword>
<dbReference type="SUPFAM" id="SSF48726">
    <property type="entry name" value="Immunoglobulin"/>
    <property type="match status" value="1"/>
</dbReference>
<evidence type="ECO:0000313" key="9">
    <source>
        <dbReference type="EMBL" id="RZC39990.1"/>
    </source>
</evidence>
<dbReference type="SMART" id="SM00409">
    <property type="entry name" value="IG"/>
    <property type="match status" value="1"/>
</dbReference>
<dbReference type="STRING" id="1661398.A0A482W4C1"/>
<dbReference type="Proteomes" id="UP000292052">
    <property type="component" value="Unassembled WGS sequence"/>
</dbReference>
<comment type="caution">
    <text evidence="9">The sequence shown here is derived from an EMBL/GenBank/DDBJ whole genome shotgun (WGS) entry which is preliminary data.</text>
</comment>
<organism evidence="9 10">
    <name type="scientific">Asbolus verrucosus</name>
    <name type="common">Desert ironclad beetle</name>
    <dbReference type="NCBI Taxonomy" id="1661398"/>
    <lineage>
        <taxon>Eukaryota</taxon>
        <taxon>Metazoa</taxon>
        <taxon>Ecdysozoa</taxon>
        <taxon>Arthropoda</taxon>
        <taxon>Hexapoda</taxon>
        <taxon>Insecta</taxon>
        <taxon>Pterygota</taxon>
        <taxon>Neoptera</taxon>
        <taxon>Endopterygota</taxon>
        <taxon>Coleoptera</taxon>
        <taxon>Polyphaga</taxon>
        <taxon>Cucujiformia</taxon>
        <taxon>Tenebrionidae</taxon>
        <taxon>Pimeliinae</taxon>
        <taxon>Asbolus</taxon>
    </lineage>
</organism>
<evidence type="ECO:0000256" key="7">
    <source>
        <dbReference type="ARBA" id="ARBA00023180"/>
    </source>
</evidence>
<reference evidence="9 10" key="1">
    <citation type="submission" date="2017-03" db="EMBL/GenBank/DDBJ databases">
        <title>Genome of the blue death feigning beetle - Asbolus verrucosus.</title>
        <authorList>
            <person name="Rider S.D."/>
        </authorList>
    </citation>
    <scope>NUCLEOTIDE SEQUENCE [LARGE SCALE GENOMIC DNA]</scope>
    <source>
        <strain evidence="9">Butters</strain>
        <tissue evidence="9">Head and leg muscle</tissue>
    </source>
</reference>
<sequence length="255" mass="29098">MNTEKWDDYYACLATQNTSLGHDFSVTPEAIQAAESSSLSLECKLCLSPQETTKLDSVQWYWAGHQNTKLEPIEYGENILISPIDKALQMYNLHEKHTGQYICRMGQAEAPPYFLTVVASLDEDLNEVHSAEAPSGPYAQQPEEINGYNLIVDTEWTPWTSCSKCNQIGRRHRFGYCIVKYKKKHGRHVRNNNGTSENIKTPTVQIPKEHYELLQIFKFGIPCSSHILPRSLKKINEVVNRKNEIMSGYCKGLKQ</sequence>
<evidence type="ECO:0000256" key="5">
    <source>
        <dbReference type="ARBA" id="ARBA00022989"/>
    </source>
</evidence>
<dbReference type="PANTHER" id="PTHR32178">
    <property type="entry name" value="FAM187"/>
    <property type="match status" value="1"/>
</dbReference>
<proteinExistence type="inferred from homology"/>
<protein>
    <recommendedName>
        <fullName evidence="8">Ig-like domain-containing protein</fullName>
    </recommendedName>
</protein>
<keyword evidence="5" id="KW-1133">Transmembrane helix</keyword>
<evidence type="ECO:0000256" key="3">
    <source>
        <dbReference type="ARBA" id="ARBA00022692"/>
    </source>
</evidence>
<dbReference type="EMBL" id="QDEB01029960">
    <property type="protein sequence ID" value="RZC39990.1"/>
    <property type="molecule type" value="Genomic_DNA"/>
</dbReference>
<evidence type="ECO:0000256" key="4">
    <source>
        <dbReference type="ARBA" id="ARBA00022729"/>
    </source>
</evidence>
<dbReference type="AlphaFoldDB" id="A0A482W4C1"/>
<dbReference type="GO" id="GO:0016020">
    <property type="term" value="C:membrane"/>
    <property type="evidence" value="ECO:0007669"/>
    <property type="project" value="UniProtKB-SubCell"/>
</dbReference>
<dbReference type="OrthoDB" id="6434091at2759"/>
<gene>
    <name evidence="9" type="ORF">BDFB_005856</name>
</gene>
<name>A0A482W4C1_ASBVE</name>
<dbReference type="InterPro" id="IPR013783">
    <property type="entry name" value="Ig-like_fold"/>
</dbReference>
<evidence type="ECO:0000313" key="10">
    <source>
        <dbReference type="Proteomes" id="UP000292052"/>
    </source>
</evidence>
<accession>A0A482W4C1</accession>
<comment type="similarity">
    <text evidence="2">Belongs to the FAM187 family.</text>
</comment>
<keyword evidence="4" id="KW-0732">Signal</keyword>
<keyword evidence="7" id="KW-0325">Glycoprotein</keyword>
<dbReference type="InterPro" id="IPR003599">
    <property type="entry name" value="Ig_sub"/>
</dbReference>
<dbReference type="Gene3D" id="2.60.40.10">
    <property type="entry name" value="Immunoglobulins"/>
    <property type="match status" value="1"/>
</dbReference>
<dbReference type="InterPro" id="IPR036383">
    <property type="entry name" value="TSP1_rpt_sf"/>
</dbReference>
<evidence type="ECO:0000256" key="1">
    <source>
        <dbReference type="ARBA" id="ARBA00004479"/>
    </source>
</evidence>
<keyword evidence="10" id="KW-1185">Reference proteome</keyword>
<dbReference type="PROSITE" id="PS50835">
    <property type="entry name" value="IG_LIKE"/>
    <property type="match status" value="1"/>
</dbReference>
<comment type="subcellular location">
    <subcellularLocation>
        <location evidence="1">Membrane</location>
        <topology evidence="1">Single-pass type I membrane protein</topology>
    </subcellularLocation>
</comment>
<dbReference type="InterPro" id="IPR007110">
    <property type="entry name" value="Ig-like_dom"/>
</dbReference>
<dbReference type="InterPro" id="IPR036179">
    <property type="entry name" value="Ig-like_dom_sf"/>
</dbReference>
<keyword evidence="6" id="KW-0472">Membrane</keyword>
<dbReference type="PANTHER" id="PTHR32178:SF6">
    <property type="entry name" value="IG-LIKE DOMAIN-CONTAINING PROTEIN"/>
    <property type="match status" value="1"/>
</dbReference>
<evidence type="ECO:0000259" key="8">
    <source>
        <dbReference type="PROSITE" id="PS50835"/>
    </source>
</evidence>